<dbReference type="Gene3D" id="3.30.160.60">
    <property type="entry name" value="Classic Zinc Finger"/>
    <property type="match status" value="1"/>
</dbReference>
<organism evidence="3">
    <name type="scientific">Hydra vulgaris</name>
    <name type="common">Hydra</name>
    <name type="synonym">Hydra attenuata</name>
    <dbReference type="NCBI Taxonomy" id="6087"/>
    <lineage>
        <taxon>Eukaryota</taxon>
        <taxon>Metazoa</taxon>
        <taxon>Cnidaria</taxon>
        <taxon>Hydrozoa</taxon>
        <taxon>Hydroidolina</taxon>
        <taxon>Anthoathecata</taxon>
        <taxon>Aplanulata</taxon>
        <taxon>Hydridae</taxon>
        <taxon>Hydra</taxon>
    </lineage>
</organism>
<dbReference type="InterPro" id="IPR013087">
    <property type="entry name" value="Znf_C2H2_type"/>
</dbReference>
<sequence>RNVRSLKNRLIADKERSMLEQMKKAELNRMIVLQEKIKKAQEEDAKVNEIAFINSLEAQNKKIEVLEKHQGSEARLHDLLEERQRRRTDKQAKEEAAQERRRALEEERQARLQDIKQRRGTQAEKWLKERIEREKLREEIAKEKQKEREMKVAARNEALQQASEELQKRIEQKHIESTRRHEQRIEDIKERAASSSRHGIMEDSPSAIPYSKLKICTLCNVEIASDVYMVSHLKGKVHKTAVKELNKKITDAEMEAFSSKYIKEAEINYSQRQKENNDHIKSMKKRAKKIKSRMNAKAKDFEASYQSNLNGIDSLKRGKLQKSIKDITNLLQGHSNVVWPKNKVSALDKSLNEIMRSLDGSNINDQKVFCHLGGLTALSRILLLWDISNIDKIEKTMSSKTIIHAIKTIKVACIGCFENCHFMLLGNKLSILVDLLSFALNKTKNVNEQNNSQNIAELSTLQLLESDFLLPTAIMETIATIISPFAPVWPCENKASDVSQRLTDLISYLVCNGILEKLISVYADLQASIDDSIVFSIIKSILEFYKSIAICSVRVDGIFCIRKDDMSPLSQVICRTDALGLIGFLYLLLHQGSVTRIQPSPFPLSENTITLLTSTFKLLNELALVDIHSFQ</sequence>
<dbReference type="Pfam" id="PF12874">
    <property type="entry name" value="zf-met"/>
    <property type="match status" value="1"/>
</dbReference>
<reference evidence="3" key="1">
    <citation type="journal article" date="2013" name="Genome Biol. Evol.">
        <title>Punctuated emergences of genetic and phenotypic innovations in eumetazoan, bilaterian, euteleostome, and hominidae ancestors.</title>
        <authorList>
            <person name="Wenger Y."/>
            <person name="Galliot B."/>
        </authorList>
    </citation>
    <scope>NUCLEOTIDE SEQUENCE</scope>
    <source>
        <tissue evidence="3">Whole animals</tissue>
    </source>
</reference>
<gene>
    <name evidence="3" type="primary">SCAPER</name>
</gene>
<feature type="domain" description="C2H2-type" evidence="2">
    <location>
        <begin position="215"/>
        <end position="238"/>
    </location>
</feature>
<protein>
    <submittedName>
        <fullName evidence="3">S phase cyclin A-associated protein in the endoplasmic reticulum</fullName>
    </submittedName>
</protein>
<feature type="non-terminal residue" evidence="3">
    <location>
        <position position="1"/>
    </location>
</feature>
<proteinExistence type="evidence at transcript level"/>
<feature type="non-terminal residue" evidence="3">
    <location>
        <position position="631"/>
    </location>
</feature>
<evidence type="ECO:0000259" key="2">
    <source>
        <dbReference type="Pfam" id="PF12874"/>
    </source>
</evidence>
<dbReference type="SUPFAM" id="SSF57667">
    <property type="entry name" value="beta-beta-alpha zinc fingers"/>
    <property type="match status" value="1"/>
</dbReference>
<dbReference type="OrthoDB" id="71500at2759"/>
<dbReference type="AlphaFoldDB" id="T2M6L5"/>
<evidence type="ECO:0000313" key="3">
    <source>
        <dbReference type="EMBL" id="CDG67567.1"/>
    </source>
</evidence>
<dbReference type="InterPro" id="IPR036236">
    <property type="entry name" value="Znf_C2H2_sf"/>
</dbReference>
<dbReference type="PANTHER" id="PTHR31434">
    <property type="entry name" value="S PHASE CYCLIN A-ASSOCIATED PROTEIN IN THE ENDOPLASMIC RETICULUM"/>
    <property type="match status" value="1"/>
</dbReference>
<accession>T2M6L5</accession>
<evidence type="ECO:0000256" key="1">
    <source>
        <dbReference type="SAM" id="MobiDB-lite"/>
    </source>
</evidence>
<dbReference type="EMBL" id="HAAD01001335">
    <property type="protein sequence ID" value="CDG67567.1"/>
    <property type="molecule type" value="mRNA"/>
</dbReference>
<name>T2M6L5_HYDVU</name>
<feature type="region of interest" description="Disordered" evidence="1">
    <location>
        <begin position="83"/>
        <end position="102"/>
    </location>
</feature>
<dbReference type="PANTHER" id="PTHR31434:SF2">
    <property type="entry name" value="S PHASE CYCLIN A-ASSOCIATED PROTEIN IN THE ENDOPLASMIC RETICULUM"/>
    <property type="match status" value="1"/>
</dbReference>